<gene>
    <name evidence="2" type="ORF">GRJ2_003126600</name>
</gene>
<dbReference type="EMBL" id="BAAFJT010000102">
    <property type="protein sequence ID" value="GAB0206610.1"/>
    <property type="molecule type" value="Genomic_DNA"/>
</dbReference>
<dbReference type="Proteomes" id="UP001623348">
    <property type="component" value="Unassembled WGS sequence"/>
</dbReference>
<protein>
    <submittedName>
        <fullName evidence="2">Uncharacterized protein</fullName>
    </submittedName>
</protein>
<organism evidence="2 3">
    <name type="scientific">Grus japonensis</name>
    <name type="common">Japanese crane</name>
    <name type="synonym">Red-crowned crane</name>
    <dbReference type="NCBI Taxonomy" id="30415"/>
    <lineage>
        <taxon>Eukaryota</taxon>
        <taxon>Metazoa</taxon>
        <taxon>Chordata</taxon>
        <taxon>Craniata</taxon>
        <taxon>Vertebrata</taxon>
        <taxon>Euteleostomi</taxon>
        <taxon>Archelosauria</taxon>
        <taxon>Archosauria</taxon>
        <taxon>Dinosauria</taxon>
        <taxon>Saurischia</taxon>
        <taxon>Theropoda</taxon>
        <taxon>Coelurosauria</taxon>
        <taxon>Aves</taxon>
        <taxon>Neognathae</taxon>
        <taxon>Neoaves</taxon>
        <taxon>Gruiformes</taxon>
        <taxon>Gruidae</taxon>
        <taxon>Grus</taxon>
    </lineage>
</organism>
<dbReference type="AlphaFoldDB" id="A0ABC9YBE6"/>
<keyword evidence="1" id="KW-0175">Coiled coil</keyword>
<name>A0ABC9YBE6_GRUJA</name>
<evidence type="ECO:0000313" key="2">
    <source>
        <dbReference type="EMBL" id="GAB0206610.1"/>
    </source>
</evidence>
<feature type="coiled-coil region" evidence="1">
    <location>
        <begin position="120"/>
        <end position="147"/>
    </location>
</feature>
<keyword evidence="3" id="KW-1185">Reference proteome</keyword>
<evidence type="ECO:0000256" key="1">
    <source>
        <dbReference type="SAM" id="Coils"/>
    </source>
</evidence>
<comment type="caution">
    <text evidence="2">The sequence shown here is derived from an EMBL/GenBank/DDBJ whole genome shotgun (WGS) entry which is preliminary data.</text>
</comment>
<accession>A0ABC9YBE6</accession>
<proteinExistence type="predicted"/>
<evidence type="ECO:0000313" key="3">
    <source>
        <dbReference type="Proteomes" id="UP001623348"/>
    </source>
</evidence>
<reference evidence="2 3" key="1">
    <citation type="submission" date="2024-06" db="EMBL/GenBank/DDBJ databases">
        <title>The draft genome of Grus japonensis, version 3.</title>
        <authorList>
            <person name="Nabeshima K."/>
            <person name="Suzuki S."/>
            <person name="Onuma M."/>
        </authorList>
    </citation>
    <scope>NUCLEOTIDE SEQUENCE [LARGE SCALE GENOMIC DNA]</scope>
    <source>
        <strain evidence="2 3">451A</strain>
    </source>
</reference>
<sequence>MDKLLQKYKCAPSQAGIEWAQKFWEDEDKVIEWIEQRRSEQKIKKGKGKGIVCAVLGACLSCAQREIKESPPPERIADVEYASLKSENEVLKTSLTFEKENSDKLGTRVDALMIESQSLNRELKMLLASAERREKQLQEKLNLLLNQMPSSVSAKQIRKLIHCADPETWDGDIWYDNDNDNDELVEDSDLTPEPVPIQPLIKTETTNEGGDNVRITVRTIPWSPAELAKLQEKYSRNPEESETEYVWRVSLTAGVTEFY</sequence>